<reference evidence="3 4" key="1">
    <citation type="submission" date="2023-01" db="EMBL/GenBank/DDBJ databases">
        <title>Analysis of 21 Apiospora genomes using comparative genomics revels a genus with tremendous synthesis potential of carbohydrate active enzymes and secondary metabolites.</title>
        <authorList>
            <person name="Sorensen T."/>
        </authorList>
    </citation>
    <scope>NUCLEOTIDE SEQUENCE [LARGE SCALE GENOMIC DNA]</scope>
    <source>
        <strain evidence="3 4">CBS 20057</strain>
    </source>
</reference>
<organism evidence="3 4">
    <name type="scientific">Apiospora marii</name>
    <dbReference type="NCBI Taxonomy" id="335849"/>
    <lineage>
        <taxon>Eukaryota</taxon>
        <taxon>Fungi</taxon>
        <taxon>Dikarya</taxon>
        <taxon>Ascomycota</taxon>
        <taxon>Pezizomycotina</taxon>
        <taxon>Sordariomycetes</taxon>
        <taxon>Xylariomycetidae</taxon>
        <taxon>Amphisphaeriales</taxon>
        <taxon>Apiosporaceae</taxon>
        <taxon>Apiospora</taxon>
    </lineage>
</organism>
<evidence type="ECO:0008006" key="5">
    <source>
        <dbReference type="Google" id="ProtNLM"/>
    </source>
</evidence>
<protein>
    <recommendedName>
        <fullName evidence="5">Secreted protein</fullName>
    </recommendedName>
</protein>
<evidence type="ECO:0000313" key="3">
    <source>
        <dbReference type="EMBL" id="KAK8006312.1"/>
    </source>
</evidence>
<dbReference type="EMBL" id="JAQQWI010000017">
    <property type="protein sequence ID" value="KAK8006312.1"/>
    <property type="molecule type" value="Genomic_DNA"/>
</dbReference>
<evidence type="ECO:0000256" key="2">
    <source>
        <dbReference type="SAM" id="SignalP"/>
    </source>
</evidence>
<proteinExistence type="predicted"/>
<accession>A0ABR1RAM0</accession>
<dbReference type="Proteomes" id="UP001396898">
    <property type="component" value="Unassembled WGS sequence"/>
</dbReference>
<feature type="region of interest" description="Disordered" evidence="1">
    <location>
        <begin position="120"/>
        <end position="159"/>
    </location>
</feature>
<feature type="signal peptide" evidence="2">
    <location>
        <begin position="1"/>
        <end position="27"/>
    </location>
</feature>
<evidence type="ECO:0000256" key="1">
    <source>
        <dbReference type="SAM" id="MobiDB-lite"/>
    </source>
</evidence>
<name>A0ABR1RAM0_9PEZI</name>
<gene>
    <name evidence="3" type="ORF">PG991_012609</name>
</gene>
<sequence length="171" mass="18938">MVLDRFAFRMLAAVLAVVGVAKRMVELDNSMGSHWEAPSPMGRSWLDGRESRRTVMNLARASVGSIGMQSCGTKHGQQTPETKRVLWRACSCSVPALLTNLPAASGVSCSDVQLSVENYPDGTRESTARRCPTYHKQGRRSSQILGLPPPFTQRNRPREINNDLTNLKKRI</sequence>
<feature type="chain" id="PRO_5045830370" description="Secreted protein" evidence="2">
    <location>
        <begin position="28"/>
        <end position="171"/>
    </location>
</feature>
<evidence type="ECO:0000313" key="4">
    <source>
        <dbReference type="Proteomes" id="UP001396898"/>
    </source>
</evidence>
<keyword evidence="2" id="KW-0732">Signal</keyword>
<keyword evidence="4" id="KW-1185">Reference proteome</keyword>
<comment type="caution">
    <text evidence="3">The sequence shown here is derived from an EMBL/GenBank/DDBJ whole genome shotgun (WGS) entry which is preliminary data.</text>
</comment>